<evidence type="ECO:0000313" key="2">
    <source>
        <dbReference type="EMBL" id="MBC2649140.1"/>
    </source>
</evidence>
<evidence type="ECO:0000256" key="1">
    <source>
        <dbReference type="SAM" id="Phobius"/>
    </source>
</evidence>
<dbReference type="EMBL" id="JACLAH010000008">
    <property type="protein sequence ID" value="MBC2649140.1"/>
    <property type="molecule type" value="Genomic_DNA"/>
</dbReference>
<proteinExistence type="predicted"/>
<keyword evidence="1" id="KW-0812">Transmembrane</keyword>
<protein>
    <submittedName>
        <fullName evidence="2">Uncharacterized protein</fullName>
    </submittedName>
</protein>
<feature type="transmembrane region" description="Helical" evidence="1">
    <location>
        <begin position="7"/>
        <end position="29"/>
    </location>
</feature>
<gene>
    <name evidence="2" type="ORF">H6P72_21290</name>
</gene>
<keyword evidence="1" id="KW-1133">Transmembrane helix</keyword>
<comment type="caution">
    <text evidence="2">The sequence shown here is derived from an EMBL/GenBank/DDBJ whole genome shotgun (WGS) entry which is preliminary data.</text>
</comment>
<keyword evidence="1" id="KW-0472">Membrane</keyword>
<organism evidence="2 3">
    <name type="scientific">Citrobacter braakii</name>
    <dbReference type="NCBI Taxonomy" id="57706"/>
    <lineage>
        <taxon>Bacteria</taxon>
        <taxon>Pseudomonadati</taxon>
        <taxon>Pseudomonadota</taxon>
        <taxon>Gammaproteobacteria</taxon>
        <taxon>Enterobacterales</taxon>
        <taxon>Enterobacteriaceae</taxon>
        <taxon>Citrobacter</taxon>
        <taxon>Citrobacter freundii complex</taxon>
    </lineage>
</organism>
<reference evidence="2 3" key="1">
    <citation type="submission" date="2020-08" db="EMBL/GenBank/DDBJ databases">
        <title>Emergence and comparative genomics analysis of Citrobacter in Fennec fox imported from North Africa to China.</title>
        <authorList>
            <person name="Zheng B."/>
        </authorList>
    </citation>
    <scope>NUCLEOTIDE SEQUENCE [LARGE SCALE GENOMIC DNA]</scope>
    <source>
        <strain evidence="2 3">FF371</strain>
    </source>
</reference>
<keyword evidence="3" id="KW-1185">Reference proteome</keyword>
<dbReference type="Proteomes" id="UP000586346">
    <property type="component" value="Unassembled WGS sequence"/>
</dbReference>
<dbReference type="RefSeq" id="WP_185655040.1">
    <property type="nucleotide sequence ID" value="NZ_JACLAH010000008.1"/>
</dbReference>
<evidence type="ECO:0000313" key="3">
    <source>
        <dbReference type="Proteomes" id="UP000586346"/>
    </source>
</evidence>
<name>A0ABR6TZZ0_CITBR</name>
<accession>A0ABR6TZZ0</accession>
<sequence length="178" mass="20378">MELTKENVALIAALGIFVGTLITSLTSYLQNSSRQSHEWRSERNRRKIEKGEQLYEALILYKKLLFANHMRWINCIDGCFKSEDIGDKSDEILSKNPEYKGVGDRIILISGVYFPEISVMFDESRKLLKPANSVFFKIQSGEVDDKKLAKNIILNAGHNFDKEANKMLDCLSKEIRSL</sequence>